<comment type="caution">
    <text evidence="1">The sequence shown here is derived from an EMBL/GenBank/DDBJ whole genome shotgun (WGS) entry which is preliminary data.</text>
</comment>
<organism evidence="1 2">
    <name type="scientific">Diplocarpon rosae</name>
    <dbReference type="NCBI Taxonomy" id="946125"/>
    <lineage>
        <taxon>Eukaryota</taxon>
        <taxon>Fungi</taxon>
        <taxon>Dikarya</taxon>
        <taxon>Ascomycota</taxon>
        <taxon>Pezizomycotina</taxon>
        <taxon>Leotiomycetes</taxon>
        <taxon>Helotiales</taxon>
        <taxon>Drepanopezizaceae</taxon>
        <taxon>Diplocarpon</taxon>
    </lineage>
</organism>
<reference evidence="1" key="1">
    <citation type="submission" date="2023-06" db="EMBL/GenBank/DDBJ databases">
        <title>Draft genome of Marssonina rosae.</title>
        <authorList>
            <person name="Cheng Q."/>
        </authorList>
    </citation>
    <scope>NUCLEOTIDE SEQUENCE</scope>
    <source>
        <strain evidence="1">R4</strain>
    </source>
</reference>
<name>A0AAD9WCE9_9HELO</name>
<keyword evidence="2" id="KW-1185">Reference proteome</keyword>
<dbReference type="EMBL" id="JAUBYV010000006">
    <property type="protein sequence ID" value="KAK2626205.1"/>
    <property type="molecule type" value="Genomic_DNA"/>
</dbReference>
<protein>
    <recommendedName>
        <fullName evidence="3">Ubiquitin fusion degradation protein</fullName>
    </recommendedName>
</protein>
<sequence length="442" mass="48465">MESSLTIAPKETFPSISLLQLLSNTLVLDQTAPYLPLSSLFALAATAKSFRYLIRDTPYAFRHLDLTKTKSAQFEITATGHGGEVWRNVQQDENITEDDFYGGPLQGIFNTLRRQGILQNVQTLILDGLSVTADLVSEVILQPYFNVRILSIREVQNLNERKLQQVLNYAVRPSRLADPKLQALYIFGARDVPLAPRFLRAGPADVWAADGGVLSTPGAQIGAQWNQKSGVALANGLACGADRWYQAGGKVLTKTPSLDWANTLSSCHGLISFDAVLCNGPRHSFGTSDSKQHTPWYRCDVAHLSPRVATHSIGGCFSCGMAPEGIARFNYSTPARFPLLGPPPLHSSTAKAAKTPFSLFEDKLLLRCIDCLRNRFCESCHRWWCEDCHRAPDITSGSSLLSENADVLAHSNQKLKVHMGLCVEQCLVLEMMSGAGSNGMWG</sequence>
<evidence type="ECO:0008006" key="3">
    <source>
        <dbReference type="Google" id="ProtNLM"/>
    </source>
</evidence>
<evidence type="ECO:0000313" key="2">
    <source>
        <dbReference type="Proteomes" id="UP001285354"/>
    </source>
</evidence>
<dbReference type="AlphaFoldDB" id="A0AAD9WCE9"/>
<accession>A0AAD9WCE9</accession>
<dbReference type="Proteomes" id="UP001285354">
    <property type="component" value="Unassembled WGS sequence"/>
</dbReference>
<evidence type="ECO:0000313" key="1">
    <source>
        <dbReference type="EMBL" id="KAK2626205.1"/>
    </source>
</evidence>
<proteinExistence type="predicted"/>
<gene>
    <name evidence="1" type="ORF">QTJ16_004467</name>
</gene>